<organism evidence="7 8">
    <name type="scientific">Exophiala mesophila</name>
    <name type="common">Black yeast-like fungus</name>
    <dbReference type="NCBI Taxonomy" id="212818"/>
    <lineage>
        <taxon>Eukaryota</taxon>
        <taxon>Fungi</taxon>
        <taxon>Dikarya</taxon>
        <taxon>Ascomycota</taxon>
        <taxon>Pezizomycotina</taxon>
        <taxon>Eurotiomycetes</taxon>
        <taxon>Chaetothyriomycetidae</taxon>
        <taxon>Chaetothyriales</taxon>
        <taxon>Herpotrichiellaceae</taxon>
        <taxon>Exophiala</taxon>
    </lineage>
</organism>
<sequence>MSLDLLMPPSVAIPSCARQSLGPRPPLRAKTGCLTCRDRRKKCDERQPICSGCIRNLLACRWRHGTTLKAPSTSSRVASQNGHKRVLLSEAASTTLGSEFQLTPNRPMLLPQSLITAQSPGLKTATDHKLFAYFLDKVLPLMTRPYVQAEFQRHPYHLAVALQQPIVMDVLLATAAMHHSAEGGDMQVQALKYYSTATFMLRQKIAVGEINGAEDWLALMVMALCLFERWNPSRHPKAGSHLLGACQILRLRHNYRQRRHDDYHDLKFDRCLAETVVYHLSVLPIFEGAHLTRYHSWWAELMSLLTMKAFPDQPQWANSPLLGGRPSLFRIIGDVTRIRHAEQSKEYITLLTQQLSDQEYLIHHGALATWDDDRKLACYRELRLFSTSARILLAKSIHRDLSATEASVQDLVCQGIEQLSSWPSTARFDQYFCWPLLVMGCAVTSPEHLSIIRQKLAEIWRCSRCGDAWRVKAVLESVWTRPRGTLSEGDVGETLSCGSSSSAFDLLLSREGVFQLLRTRPTEEESKAPSQ</sequence>
<dbReference type="HOGENOM" id="CLU_023417_0_0_1"/>
<keyword evidence="4" id="KW-0804">Transcription</keyword>
<evidence type="ECO:0000256" key="5">
    <source>
        <dbReference type="ARBA" id="ARBA00023242"/>
    </source>
</evidence>
<dbReference type="GO" id="GO:0000981">
    <property type="term" value="F:DNA-binding transcription factor activity, RNA polymerase II-specific"/>
    <property type="evidence" value="ECO:0007669"/>
    <property type="project" value="InterPro"/>
</dbReference>
<comment type="subcellular location">
    <subcellularLocation>
        <location evidence="1">Nucleus</location>
    </subcellularLocation>
</comment>
<evidence type="ECO:0000256" key="2">
    <source>
        <dbReference type="ARBA" id="ARBA00023015"/>
    </source>
</evidence>
<keyword evidence="5" id="KW-0539">Nucleus</keyword>
<dbReference type="EMBL" id="KN847526">
    <property type="protein sequence ID" value="KIV88099.1"/>
    <property type="molecule type" value="Genomic_DNA"/>
</dbReference>
<dbReference type="CDD" id="cd00067">
    <property type="entry name" value="GAL4"/>
    <property type="match status" value="1"/>
</dbReference>
<dbReference type="InterPro" id="IPR021858">
    <property type="entry name" value="Fun_TF"/>
</dbReference>
<keyword evidence="3" id="KW-0238">DNA-binding</keyword>
<dbReference type="SMART" id="SM00066">
    <property type="entry name" value="GAL4"/>
    <property type="match status" value="1"/>
</dbReference>
<dbReference type="GO" id="GO:0003677">
    <property type="term" value="F:DNA binding"/>
    <property type="evidence" value="ECO:0007669"/>
    <property type="project" value="UniProtKB-KW"/>
</dbReference>
<keyword evidence="8" id="KW-1185">Reference proteome</keyword>
<protein>
    <recommendedName>
        <fullName evidence="6">Zn(2)-C6 fungal-type domain-containing protein</fullName>
    </recommendedName>
</protein>
<dbReference type="VEuPathDB" id="FungiDB:PV10_09026"/>
<evidence type="ECO:0000256" key="4">
    <source>
        <dbReference type="ARBA" id="ARBA00023163"/>
    </source>
</evidence>
<dbReference type="RefSeq" id="XP_016219673.1">
    <property type="nucleotide sequence ID" value="XM_016374129.1"/>
</dbReference>
<dbReference type="GO" id="GO:0008270">
    <property type="term" value="F:zinc ion binding"/>
    <property type="evidence" value="ECO:0007669"/>
    <property type="project" value="InterPro"/>
</dbReference>
<evidence type="ECO:0000313" key="8">
    <source>
        <dbReference type="Proteomes" id="UP000054302"/>
    </source>
</evidence>
<dbReference type="Pfam" id="PF00172">
    <property type="entry name" value="Zn_clus"/>
    <property type="match status" value="1"/>
</dbReference>
<evidence type="ECO:0000259" key="6">
    <source>
        <dbReference type="PROSITE" id="PS50048"/>
    </source>
</evidence>
<gene>
    <name evidence="7" type="ORF">PV10_09026</name>
</gene>
<accession>A0A0D1Z2G7</accession>
<dbReference type="OMA" id="GTEDWLF"/>
<feature type="domain" description="Zn(2)-C6 fungal-type" evidence="6">
    <location>
        <begin position="32"/>
        <end position="62"/>
    </location>
</feature>
<evidence type="ECO:0000256" key="1">
    <source>
        <dbReference type="ARBA" id="ARBA00004123"/>
    </source>
</evidence>
<dbReference type="InterPro" id="IPR036864">
    <property type="entry name" value="Zn2-C6_fun-type_DNA-bd_sf"/>
</dbReference>
<dbReference type="AlphaFoldDB" id="A0A0D1Z2G7"/>
<reference evidence="7 8" key="1">
    <citation type="submission" date="2015-01" db="EMBL/GenBank/DDBJ databases">
        <title>The Genome Sequence of Exophiala mesophila CBS40295.</title>
        <authorList>
            <consortium name="The Broad Institute Genomics Platform"/>
            <person name="Cuomo C."/>
            <person name="de Hoog S."/>
            <person name="Gorbushina A."/>
            <person name="Stielow B."/>
            <person name="Teixiera M."/>
            <person name="Abouelleil A."/>
            <person name="Chapman S.B."/>
            <person name="Priest M."/>
            <person name="Young S.K."/>
            <person name="Wortman J."/>
            <person name="Nusbaum C."/>
            <person name="Birren B."/>
        </authorList>
    </citation>
    <scope>NUCLEOTIDE SEQUENCE [LARGE SCALE GENOMIC DNA]</scope>
    <source>
        <strain evidence="7 8">CBS 40295</strain>
    </source>
</reference>
<dbReference type="PANTHER" id="PTHR37534:SF46">
    <property type="entry name" value="ZN(II)2CYS6 TRANSCRIPTION FACTOR (EUROFUNG)"/>
    <property type="match status" value="1"/>
</dbReference>
<dbReference type="PROSITE" id="PS00463">
    <property type="entry name" value="ZN2_CY6_FUNGAL_1"/>
    <property type="match status" value="1"/>
</dbReference>
<dbReference type="Pfam" id="PF11951">
    <property type="entry name" value="Fungal_trans_2"/>
    <property type="match status" value="1"/>
</dbReference>
<dbReference type="Gene3D" id="4.10.240.10">
    <property type="entry name" value="Zn(2)-C6 fungal-type DNA-binding domain"/>
    <property type="match status" value="1"/>
</dbReference>
<evidence type="ECO:0000313" key="7">
    <source>
        <dbReference type="EMBL" id="KIV88099.1"/>
    </source>
</evidence>
<dbReference type="PANTHER" id="PTHR37534">
    <property type="entry name" value="TRANSCRIPTIONAL ACTIVATOR PROTEIN UGA3"/>
    <property type="match status" value="1"/>
</dbReference>
<dbReference type="SUPFAM" id="SSF57701">
    <property type="entry name" value="Zn2/Cys6 DNA-binding domain"/>
    <property type="match status" value="1"/>
</dbReference>
<dbReference type="GO" id="GO:0005634">
    <property type="term" value="C:nucleus"/>
    <property type="evidence" value="ECO:0007669"/>
    <property type="project" value="UniProtKB-SubCell"/>
</dbReference>
<dbReference type="OrthoDB" id="1919336at2759"/>
<dbReference type="STRING" id="212818.A0A0D1Z2G7"/>
<dbReference type="InterPro" id="IPR001138">
    <property type="entry name" value="Zn2Cys6_DnaBD"/>
</dbReference>
<dbReference type="PROSITE" id="PS50048">
    <property type="entry name" value="ZN2_CY6_FUNGAL_2"/>
    <property type="match status" value="1"/>
</dbReference>
<dbReference type="Proteomes" id="UP000054302">
    <property type="component" value="Unassembled WGS sequence"/>
</dbReference>
<proteinExistence type="predicted"/>
<dbReference type="GeneID" id="27326871"/>
<name>A0A0D1Z2G7_EXOME</name>
<keyword evidence="2" id="KW-0805">Transcription regulation</keyword>
<evidence type="ECO:0000256" key="3">
    <source>
        <dbReference type="ARBA" id="ARBA00023125"/>
    </source>
</evidence>